<feature type="region of interest" description="Disordered" evidence="1">
    <location>
        <begin position="90"/>
        <end position="138"/>
    </location>
</feature>
<dbReference type="EMBL" id="JAZDUA010000153">
    <property type="protein sequence ID" value="KAK7866183.1"/>
    <property type="molecule type" value="Genomic_DNA"/>
</dbReference>
<sequence length="138" mass="15638">MPRCYYKSVRSFIREDEQKENRSPVEILSLITPVIYEPPDIFLDSFGNRQTTDKTAKNSLQFTKCNEDKMMSGLSIVTRYYLNLIKPNEANSSVESSPLSLSEESVSEGELEYENEIKPESSSTYQKSSSVGMVLSSL</sequence>
<organism evidence="2 3">
    <name type="scientific">Gryllus longicercus</name>
    <dbReference type="NCBI Taxonomy" id="2509291"/>
    <lineage>
        <taxon>Eukaryota</taxon>
        <taxon>Metazoa</taxon>
        <taxon>Ecdysozoa</taxon>
        <taxon>Arthropoda</taxon>
        <taxon>Hexapoda</taxon>
        <taxon>Insecta</taxon>
        <taxon>Pterygota</taxon>
        <taxon>Neoptera</taxon>
        <taxon>Polyneoptera</taxon>
        <taxon>Orthoptera</taxon>
        <taxon>Ensifera</taxon>
        <taxon>Gryllidea</taxon>
        <taxon>Grylloidea</taxon>
        <taxon>Gryllidae</taxon>
        <taxon>Gryllinae</taxon>
        <taxon>Gryllus</taxon>
    </lineage>
</organism>
<gene>
    <name evidence="2" type="ORF">R5R35_001399</name>
</gene>
<feature type="compositionally biased region" description="Low complexity" evidence="1">
    <location>
        <begin position="92"/>
        <end position="104"/>
    </location>
</feature>
<evidence type="ECO:0000313" key="3">
    <source>
        <dbReference type="Proteomes" id="UP001378592"/>
    </source>
</evidence>
<evidence type="ECO:0000313" key="2">
    <source>
        <dbReference type="EMBL" id="KAK7866183.1"/>
    </source>
</evidence>
<feature type="compositionally biased region" description="Polar residues" evidence="1">
    <location>
        <begin position="120"/>
        <end position="138"/>
    </location>
</feature>
<comment type="caution">
    <text evidence="2">The sequence shown here is derived from an EMBL/GenBank/DDBJ whole genome shotgun (WGS) entry which is preliminary data.</text>
</comment>
<evidence type="ECO:0000256" key="1">
    <source>
        <dbReference type="SAM" id="MobiDB-lite"/>
    </source>
</evidence>
<proteinExistence type="predicted"/>
<keyword evidence="3" id="KW-1185">Reference proteome</keyword>
<feature type="compositionally biased region" description="Acidic residues" evidence="1">
    <location>
        <begin position="105"/>
        <end position="114"/>
    </location>
</feature>
<accession>A0AAN9VLM1</accession>
<reference evidence="2 3" key="1">
    <citation type="submission" date="2024-03" db="EMBL/GenBank/DDBJ databases">
        <title>The genome assembly and annotation of the cricket Gryllus longicercus Weissman &amp; Gray.</title>
        <authorList>
            <person name="Szrajer S."/>
            <person name="Gray D."/>
            <person name="Ylla G."/>
        </authorList>
    </citation>
    <scope>NUCLEOTIDE SEQUENCE [LARGE SCALE GENOMIC DNA]</scope>
    <source>
        <strain evidence="2">DAG 2021-001</strain>
        <tissue evidence="2">Whole body minus gut</tissue>
    </source>
</reference>
<name>A0AAN9VLM1_9ORTH</name>
<protein>
    <submittedName>
        <fullName evidence="2">Uncharacterized protein</fullName>
    </submittedName>
</protein>
<dbReference type="Proteomes" id="UP001378592">
    <property type="component" value="Unassembled WGS sequence"/>
</dbReference>
<dbReference type="AlphaFoldDB" id="A0AAN9VLM1"/>